<organism evidence="1">
    <name type="scientific">Brassica oleracea</name>
    <name type="common">Wild cabbage</name>
    <dbReference type="NCBI Taxonomy" id="3712"/>
    <lineage>
        <taxon>Eukaryota</taxon>
        <taxon>Viridiplantae</taxon>
        <taxon>Streptophyta</taxon>
        <taxon>Embryophyta</taxon>
        <taxon>Tracheophyta</taxon>
        <taxon>Spermatophyta</taxon>
        <taxon>Magnoliopsida</taxon>
        <taxon>eudicotyledons</taxon>
        <taxon>Gunneridae</taxon>
        <taxon>Pentapetalae</taxon>
        <taxon>rosids</taxon>
        <taxon>malvids</taxon>
        <taxon>Brassicales</taxon>
        <taxon>Brassicaceae</taxon>
        <taxon>Brassiceae</taxon>
        <taxon>Brassica</taxon>
    </lineage>
</organism>
<dbReference type="AlphaFoldDB" id="A0A3P6G0S7"/>
<accession>A0A3P6G0S7</accession>
<reference evidence="1" key="1">
    <citation type="submission" date="2018-11" db="EMBL/GenBank/DDBJ databases">
        <authorList>
            <consortium name="Genoscope - CEA"/>
            <person name="William W."/>
        </authorList>
    </citation>
    <scope>NUCLEOTIDE SEQUENCE</scope>
</reference>
<sequence>MLRFLVRLKGPESYLHLSPLNQTLFSCLRQKGESFKEPEQKAVVDALRKIPKAYLEWSREVMDLSLVTNGKILREASSVKVEVSYLDPFKMVEEVQLKKLEVQRLLGALISIFLLKYDVGNLYPPVSSFCSQEFRIYGGSQNIRDVILTKNIYWFLEPFLSYFT</sequence>
<proteinExistence type="predicted"/>
<dbReference type="PROSITE" id="PS51257">
    <property type="entry name" value="PROKAR_LIPOPROTEIN"/>
    <property type="match status" value="1"/>
</dbReference>
<evidence type="ECO:0000313" key="1">
    <source>
        <dbReference type="EMBL" id="VDD54106.1"/>
    </source>
</evidence>
<name>A0A3P6G0S7_BRAOL</name>
<dbReference type="EMBL" id="LR031879">
    <property type="protein sequence ID" value="VDD54106.1"/>
    <property type="molecule type" value="Genomic_DNA"/>
</dbReference>
<gene>
    <name evidence="1" type="ORF">BOLC8T47335H</name>
</gene>
<protein>
    <submittedName>
        <fullName evidence="1">Uncharacterized protein</fullName>
    </submittedName>
</protein>